<accession>A0ABX7Y5D5</accession>
<feature type="compositionally biased region" description="Gly residues" evidence="1">
    <location>
        <begin position="407"/>
        <end position="418"/>
    </location>
</feature>
<feature type="compositionally biased region" description="Gly residues" evidence="1">
    <location>
        <begin position="147"/>
        <end position="171"/>
    </location>
</feature>
<keyword evidence="3" id="KW-1185">Reference proteome</keyword>
<evidence type="ECO:0000313" key="2">
    <source>
        <dbReference type="EMBL" id="QUC07948.1"/>
    </source>
</evidence>
<organism evidence="2 3">
    <name type="scientific">Arachnia rubra</name>
    <dbReference type="NCBI Taxonomy" id="1547448"/>
    <lineage>
        <taxon>Bacteria</taxon>
        <taxon>Bacillati</taxon>
        <taxon>Actinomycetota</taxon>
        <taxon>Actinomycetes</taxon>
        <taxon>Propionibacteriales</taxon>
        <taxon>Propionibacteriaceae</taxon>
        <taxon>Arachnia</taxon>
    </lineage>
</organism>
<feature type="region of interest" description="Disordered" evidence="1">
    <location>
        <begin position="326"/>
        <end position="373"/>
    </location>
</feature>
<evidence type="ECO:0008006" key="4">
    <source>
        <dbReference type="Google" id="ProtNLM"/>
    </source>
</evidence>
<feature type="region of interest" description="Disordered" evidence="1">
    <location>
        <begin position="79"/>
        <end position="267"/>
    </location>
</feature>
<feature type="region of interest" description="Disordered" evidence="1">
    <location>
        <begin position="403"/>
        <end position="494"/>
    </location>
</feature>
<feature type="compositionally biased region" description="Low complexity" evidence="1">
    <location>
        <begin position="195"/>
        <end position="219"/>
    </location>
</feature>
<protein>
    <recommendedName>
        <fullName evidence="4">WXG100 family type VII secretion target</fullName>
    </recommendedName>
</protein>
<dbReference type="EMBL" id="CP072384">
    <property type="protein sequence ID" value="QUC07948.1"/>
    <property type="molecule type" value="Genomic_DNA"/>
</dbReference>
<gene>
    <name evidence="2" type="ORF">J5A65_13705</name>
</gene>
<dbReference type="Proteomes" id="UP000678513">
    <property type="component" value="Chromosome"/>
</dbReference>
<name>A0ABX7Y5D5_9ACTN</name>
<reference evidence="2 3" key="1">
    <citation type="submission" date="2021-03" db="EMBL/GenBank/DDBJ databases">
        <title>Human Oral Microbial Genomes.</title>
        <authorList>
            <person name="Johnston C.D."/>
            <person name="Chen T."/>
            <person name="Dewhirst F.E."/>
        </authorList>
    </citation>
    <scope>NUCLEOTIDE SEQUENCE [LARGE SCALE GENOMIC DNA]</scope>
    <source>
        <strain evidence="2 3">DSMZ 100122</strain>
    </source>
</reference>
<evidence type="ECO:0000313" key="3">
    <source>
        <dbReference type="Proteomes" id="UP000678513"/>
    </source>
</evidence>
<feature type="compositionally biased region" description="Polar residues" evidence="1">
    <location>
        <begin position="462"/>
        <end position="474"/>
    </location>
</feature>
<proteinExistence type="predicted"/>
<feature type="compositionally biased region" description="Basic and acidic residues" evidence="1">
    <location>
        <begin position="79"/>
        <end position="94"/>
    </location>
</feature>
<evidence type="ECO:0000256" key="1">
    <source>
        <dbReference type="SAM" id="MobiDB-lite"/>
    </source>
</evidence>
<dbReference type="RefSeq" id="WP_212323246.1">
    <property type="nucleotide sequence ID" value="NZ_AP024463.1"/>
</dbReference>
<feature type="compositionally biased region" description="Low complexity" evidence="1">
    <location>
        <begin position="330"/>
        <end position="345"/>
    </location>
</feature>
<feature type="compositionally biased region" description="Gly residues" evidence="1">
    <location>
        <begin position="181"/>
        <end position="192"/>
    </location>
</feature>
<sequence>MNKPQDATTGAREAKNYLDSAQGFAEGLAEAVGKAGRLNSVIEGQESDWEIARGKMAESLGKLADVVQQCDDEFKRLDEKIKGDLNKSVEDAQGKRSAGKGGDKQQAAGAGNPGTGSPDPAAGGETCPPASGGGGSAAGSASIPPLSGGGSSVGGDGGGFGGGGSAGGGGASVPPLESSGGASGGGAHGGGVDVPPLSSSGTDLSSSSGGTGTDHPSSPGAGGSEVPSLQGADGSELPDSQGTDRDDGAQLGIHGLPETGTSPERDRQLGSLIRTFAERWAKLTGRPVGEVLSVIGGMIGTGALASLSGTMKEGILGQVGTGDNSLTDPLHSGSALEGSGSLGDLQGLEGALPSSQDDMLGMGEGLKGLDDGESTSLADIADVKAPEDLTDSNLQEAVADLQDPAGDLGGATGAGGGDAPDLPPLTSSGGGGGGVEPLPSLETASQASTPAEPSGTDLPSLETASEPTASSAPQQDLPDLEEKPQGSPARAGVPLMMGGMAAAMGAAASASRSEGEPSLDVLGERQAIREEAAEVLRNDAVADDGGEE</sequence>
<feature type="compositionally biased region" description="Polar residues" evidence="1">
    <location>
        <begin position="442"/>
        <end position="451"/>
    </location>
</feature>